<dbReference type="EMBL" id="OX465081">
    <property type="protein sequence ID" value="CAI9286460.1"/>
    <property type="molecule type" value="Genomic_DNA"/>
</dbReference>
<proteinExistence type="predicted"/>
<organism evidence="1 2">
    <name type="scientific">Lactuca saligna</name>
    <name type="common">Willowleaf lettuce</name>
    <dbReference type="NCBI Taxonomy" id="75948"/>
    <lineage>
        <taxon>Eukaryota</taxon>
        <taxon>Viridiplantae</taxon>
        <taxon>Streptophyta</taxon>
        <taxon>Embryophyta</taxon>
        <taxon>Tracheophyta</taxon>
        <taxon>Spermatophyta</taxon>
        <taxon>Magnoliopsida</taxon>
        <taxon>eudicotyledons</taxon>
        <taxon>Gunneridae</taxon>
        <taxon>Pentapetalae</taxon>
        <taxon>asterids</taxon>
        <taxon>campanulids</taxon>
        <taxon>Asterales</taxon>
        <taxon>Asteraceae</taxon>
        <taxon>Cichorioideae</taxon>
        <taxon>Cichorieae</taxon>
        <taxon>Lactucinae</taxon>
        <taxon>Lactuca</taxon>
    </lineage>
</organism>
<dbReference type="Proteomes" id="UP001177003">
    <property type="component" value="Chromosome 5"/>
</dbReference>
<accession>A0AA35Z5T7</accession>
<sequence length="152" mass="17690">MIFRFLYLYPHRLSLLYLSSDGKNPASTISLLPLPIVTPLRTITIVRSSHHTIQFRSFDFFHVLPFFYQTFFFHQSVCHMLHHLSFTNLFLHNTDHLQEIKAKLFFSISFASSISISIPLLPTGIVLQNSNNTVSSARRNYTLHHRSLRSLN</sequence>
<evidence type="ECO:0000313" key="2">
    <source>
        <dbReference type="Proteomes" id="UP001177003"/>
    </source>
</evidence>
<protein>
    <submittedName>
        <fullName evidence="1">Uncharacterized protein</fullName>
    </submittedName>
</protein>
<name>A0AA35Z5T7_LACSI</name>
<reference evidence="1" key="1">
    <citation type="submission" date="2023-04" db="EMBL/GenBank/DDBJ databases">
        <authorList>
            <person name="Vijverberg K."/>
            <person name="Xiong W."/>
            <person name="Schranz E."/>
        </authorList>
    </citation>
    <scope>NUCLEOTIDE SEQUENCE</scope>
</reference>
<keyword evidence="2" id="KW-1185">Reference proteome</keyword>
<evidence type="ECO:0000313" key="1">
    <source>
        <dbReference type="EMBL" id="CAI9286460.1"/>
    </source>
</evidence>
<gene>
    <name evidence="1" type="ORF">LSALG_LOCUS25877</name>
</gene>
<dbReference type="AlphaFoldDB" id="A0AA35Z5T7"/>